<dbReference type="InterPro" id="IPR050595">
    <property type="entry name" value="Bact_response_regulator"/>
</dbReference>
<dbReference type="EMBL" id="JABWMH010000001">
    <property type="protein sequence ID" value="NVD26835.1"/>
    <property type="molecule type" value="Genomic_DNA"/>
</dbReference>
<proteinExistence type="predicted"/>
<evidence type="ECO:0000313" key="5">
    <source>
        <dbReference type="Proteomes" id="UP000652427"/>
    </source>
</evidence>
<dbReference type="InterPro" id="IPR001789">
    <property type="entry name" value="Sig_transdc_resp-reg_receiver"/>
</dbReference>
<accession>A0ABX2MZF3</accession>
<reference evidence="4 5" key="1">
    <citation type="submission" date="2020-06" db="EMBL/GenBank/DDBJ databases">
        <authorList>
            <person name="Kim S.-J."/>
            <person name="Park S.-J."/>
        </authorList>
    </citation>
    <scope>NUCLEOTIDE SEQUENCE [LARGE SCALE GENOMIC DNA]</scope>
    <source>
        <strain evidence="4 5">SW-151</strain>
    </source>
</reference>
<evidence type="ECO:0000256" key="2">
    <source>
        <dbReference type="PROSITE-ProRule" id="PRU00169"/>
    </source>
</evidence>
<feature type="modified residue" description="4-aspartylphosphate" evidence="2">
    <location>
        <position position="52"/>
    </location>
</feature>
<name>A0ABX2MZF3_9SPHN</name>
<gene>
    <name evidence="4" type="ORF">HUO14_02810</name>
</gene>
<evidence type="ECO:0000256" key="1">
    <source>
        <dbReference type="ARBA" id="ARBA00022553"/>
    </source>
</evidence>
<dbReference type="PANTHER" id="PTHR44591">
    <property type="entry name" value="STRESS RESPONSE REGULATOR PROTEIN 1"/>
    <property type="match status" value="1"/>
</dbReference>
<evidence type="ECO:0000313" key="4">
    <source>
        <dbReference type="EMBL" id="NVD26835.1"/>
    </source>
</evidence>
<dbReference type="Pfam" id="PF00072">
    <property type="entry name" value="Response_reg"/>
    <property type="match status" value="1"/>
</dbReference>
<dbReference type="Proteomes" id="UP000652427">
    <property type="component" value="Unassembled WGS sequence"/>
</dbReference>
<organism evidence="4 5">
    <name type="scientific">Parasphingorhabdus flavimaris</name>
    <dbReference type="NCBI Taxonomy" id="266812"/>
    <lineage>
        <taxon>Bacteria</taxon>
        <taxon>Pseudomonadati</taxon>
        <taxon>Pseudomonadota</taxon>
        <taxon>Alphaproteobacteria</taxon>
        <taxon>Sphingomonadales</taxon>
        <taxon>Sphingomonadaceae</taxon>
        <taxon>Parasphingorhabdus</taxon>
    </lineage>
</organism>
<comment type="caution">
    <text evidence="4">The sequence shown here is derived from an EMBL/GenBank/DDBJ whole genome shotgun (WGS) entry which is preliminary data.</text>
</comment>
<sequence>MAKILFADDDALLGDLVFHKLESCGHQVTVVDNGYSVLSAALRVFPEIVILDNLMPGLTGPEVMHNLKRDPRTAEIPVLVLTSQIGKNDMIDAYRSGAADFMEKPFSPHDLANRISSLLGAQQFLQQAGL</sequence>
<protein>
    <submittedName>
        <fullName evidence="4">Response regulator</fullName>
    </submittedName>
</protein>
<evidence type="ECO:0000259" key="3">
    <source>
        <dbReference type="PROSITE" id="PS50110"/>
    </source>
</evidence>
<dbReference type="InterPro" id="IPR011006">
    <property type="entry name" value="CheY-like_superfamily"/>
</dbReference>
<keyword evidence="1 2" id="KW-0597">Phosphoprotein</keyword>
<dbReference type="RefSeq" id="WP_176278349.1">
    <property type="nucleotide sequence ID" value="NZ_JABWMH010000001.1"/>
</dbReference>
<feature type="domain" description="Response regulatory" evidence="3">
    <location>
        <begin position="3"/>
        <end position="119"/>
    </location>
</feature>
<dbReference type="SUPFAM" id="SSF52172">
    <property type="entry name" value="CheY-like"/>
    <property type="match status" value="1"/>
</dbReference>
<dbReference type="Gene3D" id="3.40.50.2300">
    <property type="match status" value="1"/>
</dbReference>
<keyword evidence="5" id="KW-1185">Reference proteome</keyword>
<dbReference type="PROSITE" id="PS50110">
    <property type="entry name" value="RESPONSE_REGULATORY"/>
    <property type="match status" value="1"/>
</dbReference>
<dbReference type="SMART" id="SM00448">
    <property type="entry name" value="REC"/>
    <property type="match status" value="1"/>
</dbReference>
<dbReference type="PANTHER" id="PTHR44591:SF3">
    <property type="entry name" value="RESPONSE REGULATORY DOMAIN-CONTAINING PROTEIN"/>
    <property type="match status" value="1"/>
</dbReference>